<dbReference type="EMBL" id="CACVKT020006488">
    <property type="protein sequence ID" value="CAC5402120.1"/>
    <property type="molecule type" value="Genomic_DNA"/>
</dbReference>
<reference evidence="2 3" key="1">
    <citation type="submission" date="2020-06" db="EMBL/GenBank/DDBJ databases">
        <authorList>
            <person name="Li R."/>
            <person name="Bekaert M."/>
        </authorList>
    </citation>
    <scope>NUCLEOTIDE SEQUENCE [LARGE SCALE GENOMIC DNA]</scope>
    <source>
        <strain evidence="3">wild</strain>
    </source>
</reference>
<gene>
    <name evidence="2" type="ORF">MCOR_36112</name>
</gene>
<feature type="transmembrane region" description="Helical" evidence="1">
    <location>
        <begin position="130"/>
        <end position="151"/>
    </location>
</feature>
<dbReference type="AlphaFoldDB" id="A0A6J8D4R6"/>
<keyword evidence="1" id="KW-1133">Transmembrane helix</keyword>
<protein>
    <submittedName>
        <fullName evidence="2">Uncharacterized protein</fullName>
    </submittedName>
</protein>
<keyword evidence="1" id="KW-0472">Membrane</keyword>
<feature type="transmembrane region" description="Helical" evidence="1">
    <location>
        <begin position="24"/>
        <end position="42"/>
    </location>
</feature>
<dbReference type="OrthoDB" id="10644037at2759"/>
<evidence type="ECO:0000313" key="3">
    <source>
        <dbReference type="Proteomes" id="UP000507470"/>
    </source>
</evidence>
<dbReference type="Proteomes" id="UP000507470">
    <property type="component" value="Unassembled WGS sequence"/>
</dbReference>
<sequence length="161" mass="18101">MLDLHSVASVSYRKYKNQRTSRQVVANMKCAVLLLIILVSYIDAGSDFDVCILSMIFLFHIDDNIFISYQDVDCFSFTLLIDGPLVYDDSYSSPAVLSHLSHDQGHTLFGHRLHVSHKVLDPNNHGTTEVNFQLAISIITTDMLVIIMVAFTESLVHLVTI</sequence>
<evidence type="ECO:0000313" key="2">
    <source>
        <dbReference type="EMBL" id="CAC5402120.1"/>
    </source>
</evidence>
<name>A0A6J8D4R6_MYTCO</name>
<proteinExistence type="predicted"/>
<organism evidence="2 3">
    <name type="scientific">Mytilus coruscus</name>
    <name type="common">Sea mussel</name>
    <dbReference type="NCBI Taxonomy" id="42192"/>
    <lineage>
        <taxon>Eukaryota</taxon>
        <taxon>Metazoa</taxon>
        <taxon>Spiralia</taxon>
        <taxon>Lophotrochozoa</taxon>
        <taxon>Mollusca</taxon>
        <taxon>Bivalvia</taxon>
        <taxon>Autobranchia</taxon>
        <taxon>Pteriomorphia</taxon>
        <taxon>Mytilida</taxon>
        <taxon>Mytiloidea</taxon>
        <taxon>Mytilidae</taxon>
        <taxon>Mytilinae</taxon>
        <taxon>Mytilus</taxon>
    </lineage>
</organism>
<keyword evidence="1" id="KW-0812">Transmembrane</keyword>
<accession>A0A6J8D4R6</accession>
<keyword evidence="3" id="KW-1185">Reference proteome</keyword>
<evidence type="ECO:0000256" key="1">
    <source>
        <dbReference type="SAM" id="Phobius"/>
    </source>
</evidence>